<protein>
    <submittedName>
        <fullName evidence="1">Uncharacterized protein</fullName>
    </submittedName>
</protein>
<keyword evidence="2" id="KW-1185">Reference proteome</keyword>
<evidence type="ECO:0000313" key="1">
    <source>
        <dbReference type="EMBL" id="GAA0219234.1"/>
    </source>
</evidence>
<dbReference type="Proteomes" id="UP001501476">
    <property type="component" value="Unassembled WGS sequence"/>
</dbReference>
<gene>
    <name evidence="1" type="ORF">GCM10008964_08590</name>
</gene>
<name>A0ABP3CZL0_9GAMM</name>
<proteinExistence type="predicted"/>
<sequence length="92" mass="10808">MAGCEFDAFWWNQAKERIMLWRQVFVDGTDDFFERVSPGNFQNLRVLFANGVITAAKTTCYNDFAIFSDGFTNTTERLFNSRIYKTTCIYHH</sequence>
<reference evidence="2" key="1">
    <citation type="journal article" date="2019" name="Int. J. Syst. Evol. Microbiol.">
        <title>The Global Catalogue of Microorganisms (GCM) 10K type strain sequencing project: providing services to taxonomists for standard genome sequencing and annotation.</title>
        <authorList>
            <consortium name="The Broad Institute Genomics Platform"/>
            <consortium name="The Broad Institute Genome Sequencing Center for Infectious Disease"/>
            <person name="Wu L."/>
            <person name="Ma J."/>
        </authorList>
    </citation>
    <scope>NUCLEOTIDE SEQUENCE [LARGE SCALE GENOMIC DNA]</scope>
    <source>
        <strain evidence="2">JCM 6886</strain>
    </source>
</reference>
<comment type="caution">
    <text evidence="1">The sequence shown here is derived from an EMBL/GenBank/DDBJ whole genome shotgun (WGS) entry which is preliminary data.</text>
</comment>
<evidence type="ECO:0000313" key="2">
    <source>
        <dbReference type="Proteomes" id="UP001501476"/>
    </source>
</evidence>
<organism evidence="1 2">
    <name type="scientific">Methylophaga marina</name>
    <dbReference type="NCBI Taxonomy" id="45495"/>
    <lineage>
        <taxon>Bacteria</taxon>
        <taxon>Pseudomonadati</taxon>
        <taxon>Pseudomonadota</taxon>
        <taxon>Gammaproteobacteria</taxon>
        <taxon>Thiotrichales</taxon>
        <taxon>Piscirickettsiaceae</taxon>
        <taxon>Methylophaga</taxon>
    </lineage>
</organism>
<accession>A0ABP3CZL0</accession>
<dbReference type="EMBL" id="BAAADG010000003">
    <property type="protein sequence ID" value="GAA0219234.1"/>
    <property type="molecule type" value="Genomic_DNA"/>
</dbReference>